<protein>
    <submittedName>
        <fullName evidence="2">Uncharacterized protein</fullName>
    </submittedName>
</protein>
<accession>A0ABR0VS42</accession>
<sequence length="192" mass="20756">MPRFPFFPILTRPLQPPPYHHPINPATVAACAAKAGRRTPSAPTAASASGRGGNGSPRSASRTAALGFGSAPSTPRSAARRRTTTPRAASLWRCAKLNLQNPEDGGGGFRVPSAPEAAFSSSVTDYYVERFESSEKSVLDEANCMWDISAAPTLLDEKENMSWPEYPPENLSQCNLMDVTSNWDDLQVPWSF</sequence>
<name>A0ABR0VS42_REHGL</name>
<dbReference type="EMBL" id="JABTTQ020000811">
    <property type="protein sequence ID" value="KAK6137739.1"/>
    <property type="molecule type" value="Genomic_DNA"/>
</dbReference>
<evidence type="ECO:0000313" key="2">
    <source>
        <dbReference type="EMBL" id="KAK6137739.1"/>
    </source>
</evidence>
<feature type="region of interest" description="Disordered" evidence="1">
    <location>
        <begin position="31"/>
        <end position="88"/>
    </location>
</feature>
<evidence type="ECO:0000313" key="3">
    <source>
        <dbReference type="Proteomes" id="UP001318860"/>
    </source>
</evidence>
<comment type="caution">
    <text evidence="2">The sequence shown here is derived from an EMBL/GenBank/DDBJ whole genome shotgun (WGS) entry which is preliminary data.</text>
</comment>
<keyword evidence="3" id="KW-1185">Reference proteome</keyword>
<dbReference type="Proteomes" id="UP001318860">
    <property type="component" value="Unassembled WGS sequence"/>
</dbReference>
<dbReference type="PROSITE" id="PS51257">
    <property type="entry name" value="PROKAR_LIPOPROTEIN"/>
    <property type="match status" value="1"/>
</dbReference>
<reference evidence="2 3" key="1">
    <citation type="journal article" date="2021" name="Comput. Struct. Biotechnol. J.">
        <title>De novo genome assembly of the potent medicinal plant Rehmannia glutinosa using nanopore technology.</title>
        <authorList>
            <person name="Ma L."/>
            <person name="Dong C."/>
            <person name="Song C."/>
            <person name="Wang X."/>
            <person name="Zheng X."/>
            <person name="Niu Y."/>
            <person name="Chen S."/>
            <person name="Feng W."/>
        </authorList>
    </citation>
    <scope>NUCLEOTIDE SEQUENCE [LARGE SCALE GENOMIC DNA]</scope>
    <source>
        <strain evidence="2">DH-2019</strain>
    </source>
</reference>
<feature type="compositionally biased region" description="Low complexity" evidence="1">
    <location>
        <begin position="38"/>
        <end position="49"/>
    </location>
</feature>
<evidence type="ECO:0000256" key="1">
    <source>
        <dbReference type="SAM" id="MobiDB-lite"/>
    </source>
</evidence>
<proteinExistence type="predicted"/>
<organism evidence="2 3">
    <name type="scientific">Rehmannia glutinosa</name>
    <name type="common">Chinese foxglove</name>
    <dbReference type="NCBI Taxonomy" id="99300"/>
    <lineage>
        <taxon>Eukaryota</taxon>
        <taxon>Viridiplantae</taxon>
        <taxon>Streptophyta</taxon>
        <taxon>Embryophyta</taxon>
        <taxon>Tracheophyta</taxon>
        <taxon>Spermatophyta</taxon>
        <taxon>Magnoliopsida</taxon>
        <taxon>eudicotyledons</taxon>
        <taxon>Gunneridae</taxon>
        <taxon>Pentapetalae</taxon>
        <taxon>asterids</taxon>
        <taxon>lamiids</taxon>
        <taxon>Lamiales</taxon>
        <taxon>Orobanchaceae</taxon>
        <taxon>Rehmannieae</taxon>
        <taxon>Rehmannia</taxon>
    </lineage>
</organism>
<gene>
    <name evidence="2" type="ORF">DH2020_028523</name>
</gene>